<proteinExistence type="predicted"/>
<gene>
    <name evidence="2" type="primary">RGD1305387</name>
    <name evidence="2" type="ORF">rCG_31955</name>
</gene>
<dbReference type="EMBL" id="CH474039">
    <property type="protein sequence ID" value="EDL91635.1"/>
    <property type="molecule type" value="Genomic_DNA"/>
</dbReference>
<evidence type="ECO:0000256" key="1">
    <source>
        <dbReference type="SAM" id="Phobius"/>
    </source>
</evidence>
<reference evidence="2 3" key="1">
    <citation type="submission" date="2005-09" db="EMBL/GenBank/DDBJ databases">
        <authorList>
            <person name="Mural R.J."/>
            <person name="Li P.W."/>
            <person name="Adams M.D."/>
            <person name="Amanatides P.G."/>
            <person name="Baden-Tillson H."/>
            <person name="Barnstead M."/>
            <person name="Chin S.H."/>
            <person name="Dew I."/>
            <person name="Evans C.A."/>
            <person name="Ferriera S."/>
            <person name="Flanigan M."/>
            <person name="Fosler C."/>
            <person name="Glodek A."/>
            <person name="Gu Z."/>
            <person name="Holt R.A."/>
            <person name="Jennings D."/>
            <person name="Kraft C.L."/>
            <person name="Lu F."/>
            <person name="Nguyen T."/>
            <person name="Nusskern D.R."/>
            <person name="Pfannkoch C.M."/>
            <person name="Sitter C."/>
            <person name="Sutton G.G."/>
            <person name="Venter J.C."/>
            <person name="Wang Z."/>
            <person name="Woodage T."/>
            <person name="Zheng X.H."/>
            <person name="Zhong F."/>
        </authorList>
    </citation>
    <scope>NUCLEOTIDE SEQUENCE [LARGE SCALE GENOMIC DNA]</scope>
    <source>
        <strain>BN</strain>
        <strain evidence="3">Sprague-Dawley</strain>
    </source>
</reference>
<name>A6KDX0_RAT</name>
<dbReference type="Proteomes" id="UP000234681">
    <property type="component" value="Chromosome 5"/>
</dbReference>
<protein>
    <submittedName>
        <fullName evidence="2">Similar to RIKEN cDNA 2610207I16, isoform CRA_a</fullName>
    </submittedName>
</protein>
<evidence type="ECO:0000313" key="3">
    <source>
        <dbReference type="Proteomes" id="UP000234681"/>
    </source>
</evidence>
<accession>A6KDX0</accession>
<evidence type="ECO:0000313" key="2">
    <source>
        <dbReference type="EMBL" id="EDL91635.1"/>
    </source>
</evidence>
<sequence length="64" mass="7167">MIASNSQRSACLCLLNAGIKGVPLPNLAFLFFLFFFFKGLLFCPAVFYRLRSIIRAGKILLNLP</sequence>
<organism evidence="2 3">
    <name type="scientific">Rattus norvegicus</name>
    <name type="common">Rat</name>
    <dbReference type="NCBI Taxonomy" id="10116"/>
    <lineage>
        <taxon>Eukaryota</taxon>
        <taxon>Metazoa</taxon>
        <taxon>Chordata</taxon>
        <taxon>Craniata</taxon>
        <taxon>Vertebrata</taxon>
        <taxon>Euteleostomi</taxon>
        <taxon>Mammalia</taxon>
        <taxon>Eutheria</taxon>
        <taxon>Euarchontoglires</taxon>
        <taxon>Glires</taxon>
        <taxon>Rodentia</taxon>
        <taxon>Myomorpha</taxon>
        <taxon>Muroidea</taxon>
        <taxon>Muridae</taxon>
        <taxon>Murinae</taxon>
        <taxon>Rattus</taxon>
    </lineage>
</organism>
<keyword evidence="1" id="KW-0472">Membrane</keyword>
<keyword evidence="1" id="KW-0812">Transmembrane</keyword>
<keyword evidence="1" id="KW-1133">Transmembrane helix</keyword>
<dbReference type="AlphaFoldDB" id="A6KDX0"/>
<feature type="transmembrane region" description="Helical" evidence="1">
    <location>
        <begin position="27"/>
        <end position="48"/>
    </location>
</feature>